<dbReference type="RefSeq" id="WP_176217616.1">
    <property type="nucleotide sequence ID" value="NZ_BAABGF010000048.1"/>
</dbReference>
<keyword evidence="2" id="KW-1185">Reference proteome</keyword>
<reference evidence="2" key="1">
    <citation type="journal article" date="2019" name="Int. J. Syst. Evol. Microbiol.">
        <title>The Global Catalogue of Microorganisms (GCM) 10K type strain sequencing project: providing services to taxonomists for standard genome sequencing and annotation.</title>
        <authorList>
            <consortium name="The Broad Institute Genomics Platform"/>
            <consortium name="The Broad Institute Genome Sequencing Center for Infectious Disease"/>
            <person name="Wu L."/>
            <person name="Ma J."/>
        </authorList>
    </citation>
    <scope>NUCLEOTIDE SEQUENCE [LARGE SCALE GENOMIC DNA]</scope>
    <source>
        <strain evidence="2">JCM 17782</strain>
    </source>
</reference>
<comment type="caution">
    <text evidence="1">The sequence shown here is derived from an EMBL/GenBank/DDBJ whole genome shotgun (WGS) entry which is preliminary data.</text>
</comment>
<name>A0ABP8F3N9_9MYCO</name>
<sequence length="107" mass="11738">MDPLPSSSSAAPPHFCHARGCDTEIEPRLFMCADHWALVPPALRESIRSTYRPGQEVDKQPSEQYLAFAAAAIADVAHKEGRRRRPGLRTPTKPVQLALFDISSAAT</sequence>
<gene>
    <name evidence="1" type="ORF">GCM10023161_42620</name>
</gene>
<proteinExistence type="predicted"/>
<evidence type="ECO:0000313" key="2">
    <source>
        <dbReference type="Proteomes" id="UP001501417"/>
    </source>
</evidence>
<organism evidence="1 2">
    <name type="scientific">Mycobacterium paraffinicum</name>
    <dbReference type="NCBI Taxonomy" id="53378"/>
    <lineage>
        <taxon>Bacteria</taxon>
        <taxon>Bacillati</taxon>
        <taxon>Actinomycetota</taxon>
        <taxon>Actinomycetes</taxon>
        <taxon>Mycobacteriales</taxon>
        <taxon>Mycobacteriaceae</taxon>
        <taxon>Mycobacterium</taxon>
    </lineage>
</organism>
<protein>
    <submittedName>
        <fullName evidence="1">Uncharacterized protein</fullName>
    </submittedName>
</protein>
<dbReference type="Proteomes" id="UP001501417">
    <property type="component" value="Unassembled WGS sequence"/>
</dbReference>
<dbReference type="EMBL" id="BAABGF010000048">
    <property type="protein sequence ID" value="GAA4293859.1"/>
    <property type="molecule type" value="Genomic_DNA"/>
</dbReference>
<accession>A0ABP8F3N9</accession>
<evidence type="ECO:0000313" key="1">
    <source>
        <dbReference type="EMBL" id="GAA4293859.1"/>
    </source>
</evidence>